<reference evidence="10 11" key="1">
    <citation type="journal article" date="2013" name="BMC Genomics">
        <title>The genome and transcriptome of the pine saprophyte Ophiostoma piceae, and a comparison with the bark beetle-associated pine pathogen Grosmannia clavigera.</title>
        <authorList>
            <person name="Haridas S."/>
            <person name="Wang Y."/>
            <person name="Lim L."/>
            <person name="Massoumi Alamouti S."/>
            <person name="Jackman S."/>
            <person name="Docking R."/>
            <person name="Robertson G."/>
            <person name="Birol I."/>
            <person name="Bohlmann J."/>
            <person name="Breuil C."/>
        </authorList>
    </citation>
    <scope>NUCLEOTIDE SEQUENCE [LARGE SCALE GENOMIC DNA]</scope>
    <source>
        <strain evidence="10 11">UAMH 11346</strain>
    </source>
</reference>
<evidence type="ECO:0000259" key="9">
    <source>
        <dbReference type="Pfam" id="PF13632"/>
    </source>
</evidence>
<evidence type="ECO:0000256" key="8">
    <source>
        <dbReference type="SAM" id="Phobius"/>
    </source>
</evidence>
<keyword evidence="3" id="KW-0808">Transferase</keyword>
<proteinExistence type="predicted"/>
<protein>
    <submittedName>
        <fullName evidence="10">Glycosyltranserase family 2</fullName>
    </submittedName>
</protein>
<evidence type="ECO:0000313" key="10">
    <source>
        <dbReference type="EMBL" id="EPE02171.1"/>
    </source>
</evidence>
<feature type="transmembrane region" description="Helical" evidence="8">
    <location>
        <begin position="827"/>
        <end position="846"/>
    </location>
</feature>
<dbReference type="InterPro" id="IPR001173">
    <property type="entry name" value="Glyco_trans_2-like"/>
</dbReference>
<dbReference type="Pfam" id="PF13632">
    <property type="entry name" value="Glyco_trans_2_3"/>
    <property type="match status" value="1"/>
</dbReference>
<gene>
    <name evidence="10" type="ORF">F503_08478</name>
</gene>
<feature type="transmembrane region" description="Helical" evidence="8">
    <location>
        <begin position="721"/>
        <end position="742"/>
    </location>
</feature>
<dbReference type="EMBL" id="KE148185">
    <property type="protein sequence ID" value="EPE02171.1"/>
    <property type="molecule type" value="Genomic_DNA"/>
</dbReference>
<evidence type="ECO:0000313" key="11">
    <source>
        <dbReference type="Proteomes" id="UP000016923"/>
    </source>
</evidence>
<organism evidence="10 11">
    <name type="scientific">Ophiostoma piceae (strain UAMH 11346)</name>
    <name type="common">Sap stain fungus</name>
    <dbReference type="NCBI Taxonomy" id="1262450"/>
    <lineage>
        <taxon>Eukaryota</taxon>
        <taxon>Fungi</taxon>
        <taxon>Dikarya</taxon>
        <taxon>Ascomycota</taxon>
        <taxon>Pezizomycotina</taxon>
        <taxon>Sordariomycetes</taxon>
        <taxon>Sordariomycetidae</taxon>
        <taxon>Ophiostomatales</taxon>
        <taxon>Ophiostomataceae</taxon>
        <taxon>Ophiostoma</taxon>
    </lineage>
</organism>
<evidence type="ECO:0000256" key="4">
    <source>
        <dbReference type="ARBA" id="ARBA00022692"/>
    </source>
</evidence>
<evidence type="ECO:0000256" key="6">
    <source>
        <dbReference type="ARBA" id="ARBA00023136"/>
    </source>
</evidence>
<name>S3BS22_OPHP1</name>
<evidence type="ECO:0000256" key="7">
    <source>
        <dbReference type="SAM" id="MobiDB-lite"/>
    </source>
</evidence>
<keyword evidence="5 8" id="KW-1133">Transmembrane helix</keyword>
<dbReference type="PANTHER" id="PTHR43867">
    <property type="entry name" value="CELLULOSE SYNTHASE CATALYTIC SUBUNIT A [UDP-FORMING]"/>
    <property type="match status" value="1"/>
</dbReference>
<dbReference type="PANTHER" id="PTHR43867:SF2">
    <property type="entry name" value="CELLULOSE SYNTHASE CATALYTIC SUBUNIT A [UDP-FORMING]"/>
    <property type="match status" value="1"/>
</dbReference>
<feature type="region of interest" description="Disordered" evidence="7">
    <location>
        <begin position="1"/>
        <end position="109"/>
    </location>
</feature>
<accession>S3BS22</accession>
<dbReference type="GO" id="GO:0016757">
    <property type="term" value="F:glycosyltransferase activity"/>
    <property type="evidence" value="ECO:0007669"/>
    <property type="project" value="UniProtKB-KW"/>
</dbReference>
<dbReference type="OrthoDB" id="72851at2759"/>
<sequence length="847" mass="95606">MQPHGYQNVDGGSTPDRMASQVELRDLNDRSPQYQESPTNPHHNGQDSPYWQQPPQHGGQDQHYDQHGGQEFGYSQQEDGYSTPYGDRHDRRFLGNPADYSRPLASPRQTPVYQSAHTSTTAVNLDDSANQSSWALNMQNAAGSGFLTDSHQIYGFQSNASSPRNSGRASTIDLAYLKRHRPIDSRPVTPNTMDQSRVTLAGLLPQDPEPTLSNDWVVPGTVARIHDRDDVDIWKGWRRILYKFTPYLTILSMGLYLLYLGLRIYCIVSAQNTFNITFAAAWLFVAVEVATAIPSIMHNCWTIMSVRKRNRPKLRWMGDDAPSVDVFITCCKEENIVVMDTVRAACDLDYPKKRFRVIVLDDGNVESLAKEVESLSAIYPNVHYISRPKYPGVPHHFKAGNLNYGLDAVHEFPGGAGEFMAALDADMIPERAWLRAIIPHLMVDPKLALACPPQLFYNTPPGDPLAQSLDFFVHVIEPIKDTMGVAWCTGSGYVARREALTEIGNFPLGSLAEDVATSTKMLGKGWKTAFIHEPLQYGTVPDDFASHLKQRTRWAIGTVDTSFKLNFCLWGDDVTQMSFAQRFSGFLYAMLSLYTILLNISLFAIPIILIMGKQLVAYANEDQLRWLVRACFAAFLGNRACEFVLFIPSGYHTGQRGSRYQLWMSPYIGLCLIRAFMLPKWLGGETQAFTPTGSIASKLNERDAQARKNMGVRLWNIVFNYMGWFHVLFVYVTLVGVALSTYRCFFWYTTVKATLQGLVTHAFWPPLTFLFICSSMWTPIAYAIDPPSMPDREELLNRDPKTGVAHPTDKAKKISFSSQTAWYEMEYTTTTLYTTLIFVMSFLPFVF</sequence>
<evidence type="ECO:0000256" key="5">
    <source>
        <dbReference type="ARBA" id="ARBA00022989"/>
    </source>
</evidence>
<dbReference type="Proteomes" id="UP000016923">
    <property type="component" value="Unassembled WGS sequence"/>
</dbReference>
<feature type="domain" description="Glycosyltransferase 2-like" evidence="9">
    <location>
        <begin position="423"/>
        <end position="611"/>
    </location>
</feature>
<dbReference type="STRING" id="1262450.S3BS22"/>
<feature type="transmembrane region" description="Helical" evidence="8">
    <location>
        <begin position="763"/>
        <end position="784"/>
    </location>
</feature>
<evidence type="ECO:0000256" key="2">
    <source>
        <dbReference type="ARBA" id="ARBA00022676"/>
    </source>
</evidence>
<dbReference type="CDD" id="cd06421">
    <property type="entry name" value="CESA_CelA_like"/>
    <property type="match status" value="1"/>
</dbReference>
<feature type="compositionally biased region" description="Polar residues" evidence="7">
    <location>
        <begin position="30"/>
        <end position="51"/>
    </location>
</feature>
<dbReference type="HOGENOM" id="CLU_016061_0_0_1"/>
<dbReference type="AlphaFoldDB" id="S3BS22"/>
<dbReference type="eggNOG" id="ENOG502S2M7">
    <property type="taxonomic scope" value="Eukaryota"/>
</dbReference>
<evidence type="ECO:0000256" key="1">
    <source>
        <dbReference type="ARBA" id="ARBA00004141"/>
    </source>
</evidence>
<dbReference type="Gene3D" id="3.90.550.10">
    <property type="entry name" value="Spore Coat Polysaccharide Biosynthesis Protein SpsA, Chain A"/>
    <property type="match status" value="1"/>
</dbReference>
<keyword evidence="6 8" id="KW-0472">Membrane</keyword>
<dbReference type="SUPFAM" id="SSF53448">
    <property type="entry name" value="Nucleotide-diphospho-sugar transferases"/>
    <property type="match status" value="1"/>
</dbReference>
<keyword evidence="11" id="KW-1185">Reference proteome</keyword>
<feature type="transmembrane region" description="Helical" evidence="8">
    <location>
        <begin position="276"/>
        <end position="301"/>
    </location>
</feature>
<evidence type="ECO:0000256" key="3">
    <source>
        <dbReference type="ARBA" id="ARBA00022679"/>
    </source>
</evidence>
<dbReference type="VEuPathDB" id="FungiDB:F503_08478"/>
<dbReference type="InterPro" id="IPR050321">
    <property type="entry name" value="Glycosyltr_2/OpgH_subfam"/>
</dbReference>
<feature type="transmembrane region" description="Helical" evidence="8">
    <location>
        <begin position="247"/>
        <end position="270"/>
    </location>
</feature>
<feature type="transmembrane region" description="Helical" evidence="8">
    <location>
        <begin position="586"/>
        <end position="611"/>
    </location>
</feature>
<keyword evidence="2" id="KW-0328">Glycosyltransferase</keyword>
<dbReference type="GO" id="GO:0016020">
    <property type="term" value="C:membrane"/>
    <property type="evidence" value="ECO:0007669"/>
    <property type="project" value="UniProtKB-SubCell"/>
</dbReference>
<dbReference type="OMA" id="RWLIRAC"/>
<comment type="subcellular location">
    <subcellularLocation>
        <location evidence="1">Membrane</location>
        <topology evidence="1">Multi-pass membrane protein</topology>
    </subcellularLocation>
</comment>
<dbReference type="InterPro" id="IPR029044">
    <property type="entry name" value="Nucleotide-diphossugar_trans"/>
</dbReference>
<keyword evidence="4 8" id="KW-0812">Transmembrane</keyword>